<comment type="caution">
    <text evidence="1">The sequence shown here is derived from an EMBL/GenBank/DDBJ whole genome shotgun (WGS) entry which is preliminary data.</text>
</comment>
<sequence length="58" mass="6510">MQTDRERDALEEAIYRAAEYGADRPRTFEVPEDAHVQFGPPGDPFNGMTLSWAVPETA</sequence>
<accession>A0A0J6VHE2</accession>
<dbReference type="AlphaFoldDB" id="A0A0J6VHE2"/>
<gene>
    <name evidence="1" type="ORF">MOBUDSM44075_04323</name>
</gene>
<evidence type="ECO:0000313" key="1">
    <source>
        <dbReference type="EMBL" id="KMO68903.1"/>
    </source>
</evidence>
<dbReference type="Proteomes" id="UP000036313">
    <property type="component" value="Unassembled WGS sequence"/>
</dbReference>
<dbReference type="PATRIC" id="fig|1807.14.peg.4358"/>
<reference evidence="1 2" key="1">
    <citation type="journal article" date="2015" name="Genome Biol. Evol.">
        <title>Characterization of Three Mycobacterium spp. with Potential Use in Bioremediation by Genome Sequencing and Comparative Genomics.</title>
        <authorList>
            <person name="Das S."/>
            <person name="Pettersson B.M."/>
            <person name="Behra P.R."/>
            <person name="Ramesh M."/>
            <person name="Dasgupta S."/>
            <person name="Bhattacharya A."/>
            <person name="Kirsebom L.A."/>
        </authorList>
    </citation>
    <scope>NUCLEOTIDE SEQUENCE [LARGE SCALE GENOMIC DNA]</scope>
    <source>
        <strain evidence="1 2">DSM 44075</strain>
    </source>
</reference>
<dbReference type="RefSeq" id="WP_157850961.1">
    <property type="nucleotide sequence ID" value="NZ_JYNU01000057.1"/>
</dbReference>
<dbReference type="EMBL" id="JYNU01000057">
    <property type="protein sequence ID" value="KMO68903.1"/>
    <property type="molecule type" value="Genomic_DNA"/>
</dbReference>
<evidence type="ECO:0000313" key="2">
    <source>
        <dbReference type="Proteomes" id="UP000036313"/>
    </source>
</evidence>
<organism evidence="1 2">
    <name type="scientific">Mycolicibacterium obuense</name>
    <dbReference type="NCBI Taxonomy" id="1807"/>
    <lineage>
        <taxon>Bacteria</taxon>
        <taxon>Bacillati</taxon>
        <taxon>Actinomycetota</taxon>
        <taxon>Actinomycetes</taxon>
        <taxon>Mycobacteriales</taxon>
        <taxon>Mycobacteriaceae</taxon>
        <taxon>Mycolicibacterium</taxon>
    </lineage>
</organism>
<name>A0A0J6VHE2_9MYCO</name>
<protein>
    <submittedName>
        <fullName evidence="1">Uncharacterized protein</fullName>
    </submittedName>
</protein>
<proteinExistence type="predicted"/>